<feature type="domain" description="Cation-transporting P-type ATPase C-terminal" evidence="19">
    <location>
        <begin position="794"/>
        <end position="963"/>
    </location>
</feature>
<organism evidence="20 21">
    <name type="scientific">Punica granatum</name>
    <name type="common">Pomegranate</name>
    <dbReference type="NCBI Taxonomy" id="22663"/>
    <lineage>
        <taxon>Eukaryota</taxon>
        <taxon>Viridiplantae</taxon>
        <taxon>Streptophyta</taxon>
        <taxon>Embryophyta</taxon>
        <taxon>Tracheophyta</taxon>
        <taxon>Spermatophyta</taxon>
        <taxon>Magnoliopsida</taxon>
        <taxon>eudicotyledons</taxon>
        <taxon>Gunneridae</taxon>
        <taxon>Pentapetalae</taxon>
        <taxon>rosids</taxon>
        <taxon>malvids</taxon>
        <taxon>Myrtales</taxon>
        <taxon>Lythraceae</taxon>
        <taxon>Punica</taxon>
    </lineage>
</organism>
<dbReference type="InterPro" id="IPR023214">
    <property type="entry name" value="HAD_sf"/>
</dbReference>
<reference evidence="21" key="1">
    <citation type="journal article" date="2017" name="Plant J.">
        <title>The pomegranate (Punica granatum L.) genome and the genomics of punicalagin biosynthesis.</title>
        <authorList>
            <person name="Qin G."/>
            <person name="Xu C."/>
            <person name="Ming R."/>
            <person name="Tang H."/>
            <person name="Guyot R."/>
            <person name="Kramer E.M."/>
            <person name="Hu Y."/>
            <person name="Yi X."/>
            <person name="Qi Y."/>
            <person name="Xu X."/>
            <person name="Gao Z."/>
            <person name="Pan H."/>
            <person name="Jian J."/>
            <person name="Tian Y."/>
            <person name="Yue Z."/>
            <person name="Xu Y."/>
        </authorList>
    </citation>
    <scope>NUCLEOTIDE SEQUENCE [LARGE SCALE GENOMIC DNA]</scope>
    <source>
        <strain evidence="21">cv. Dabenzi</strain>
    </source>
</reference>
<gene>
    <name evidence="20" type="ORF">CDL15_Pgr001617</name>
</gene>
<dbReference type="Gene3D" id="3.40.50.1000">
    <property type="entry name" value="HAD superfamily/HAD-like"/>
    <property type="match status" value="1"/>
</dbReference>
<dbReference type="InterPro" id="IPR023299">
    <property type="entry name" value="ATPase_P-typ_cyto_dom_N"/>
</dbReference>
<comment type="caution">
    <text evidence="17">Lacks conserved residue(s) required for the propagation of feature annotation.</text>
</comment>
<evidence type="ECO:0000256" key="11">
    <source>
        <dbReference type="ARBA" id="ARBA00022860"/>
    </source>
</evidence>
<dbReference type="FunFam" id="2.70.150.10:FF:000006">
    <property type="entry name" value="Calcium-transporting ATPase"/>
    <property type="match status" value="1"/>
</dbReference>
<dbReference type="PRINTS" id="PR00119">
    <property type="entry name" value="CATATPASE"/>
</dbReference>
<dbReference type="FunFam" id="3.40.50.1000:FF:000018">
    <property type="entry name" value="Calcium-transporting ATPase"/>
    <property type="match status" value="1"/>
</dbReference>
<dbReference type="SFLD" id="SFLDS00003">
    <property type="entry name" value="Haloacid_Dehalogenase"/>
    <property type="match status" value="1"/>
</dbReference>
<keyword evidence="15 17" id="KW-0472">Membrane</keyword>
<feature type="domain" description="P-type ATPase A" evidence="18">
    <location>
        <begin position="184"/>
        <end position="283"/>
    </location>
</feature>
<evidence type="ECO:0000256" key="10">
    <source>
        <dbReference type="ARBA" id="ARBA00022842"/>
    </source>
</evidence>
<name>A0A218XAS0_PUNGR</name>
<evidence type="ECO:0000256" key="1">
    <source>
        <dbReference type="ARBA" id="ARBA00004141"/>
    </source>
</evidence>
<dbReference type="InterPro" id="IPR036412">
    <property type="entry name" value="HAD-like_sf"/>
</dbReference>
<dbReference type="NCBIfam" id="TIGR01517">
    <property type="entry name" value="ATPase-IIB_Ca"/>
    <property type="match status" value="1"/>
</dbReference>
<evidence type="ECO:0000256" key="16">
    <source>
        <dbReference type="ARBA" id="ARBA00048694"/>
    </source>
</evidence>
<dbReference type="InterPro" id="IPR018303">
    <property type="entry name" value="ATPase_P-typ_P_site"/>
</dbReference>
<dbReference type="SUPFAM" id="SSF81653">
    <property type="entry name" value="Calcium ATPase, transduction domain A"/>
    <property type="match status" value="1"/>
</dbReference>
<dbReference type="InterPro" id="IPR006408">
    <property type="entry name" value="P-type_ATPase_IIB"/>
</dbReference>
<dbReference type="Gene3D" id="3.40.1110.10">
    <property type="entry name" value="Calcium-transporting ATPase, cytoplasmic domain N"/>
    <property type="match status" value="1"/>
</dbReference>
<dbReference type="InterPro" id="IPR023298">
    <property type="entry name" value="ATPase_P-typ_TM_dom_sf"/>
</dbReference>
<dbReference type="GO" id="GO:0016887">
    <property type="term" value="F:ATP hydrolysis activity"/>
    <property type="evidence" value="ECO:0007669"/>
    <property type="project" value="InterPro"/>
</dbReference>
<keyword evidence="4 17" id="KW-0109">Calcium transport</keyword>
<keyword evidence="8 17" id="KW-0106">Calcium</keyword>
<feature type="transmembrane region" description="Helical" evidence="17">
    <location>
        <begin position="911"/>
        <end position="929"/>
    </location>
</feature>
<proteinExistence type="inferred from homology"/>
<sequence>MSLRLRKPGEITAVDETTSCSSPVVRLAHRRRLRLACTAIYFTKVLESLTKKALGNNLGILRSLSYVAIDVPPGDDCSKDGKDEKVDPKSLSPMIRGKTLEALAKFGGFFTFVLEAFKDLTILILLGCAVLSLAFGIKQHGLNEGWHEGGSTIIASFLVVVVSAVSNYKQSRQFQKLSNLSSDIMVEVLRGGRRQKISIFEVLVGDLVCLKIGDQVPADGLFVDGHSLKVDESSMTGKNDHVEVNDNENPFLLLGTKVTDGYARMMVTSVGMNTAWGEIMSSVACDLAEETPLQARLNKLTSSIGKIRLTVALVVLVVLMIRYFTGKTRDENGRVEFRSGHTITHDVMNAVLRIVATAVTIVVVAIPEGLPLAVTLTLAYSMKRMMSDNAMVRKLSACETMGSATTICTDKTGTLTLNEMKVTEFWVGKEQVKNNDVAPTVLELFLAGIGLNTTGTVYRPEGTASVPEVSGSPTEKAILSWGVIELGLKMDELKRGCQIIQVEAFNSEKKKRSGILMRRGACIYVHWKGAAEMILAQCSQFYSQDGDKQMLDAQARGQIRATIEKMAANSLRCIAFAHREVTDPQPHESYLEDSELTLLGVVGLKDPCRPDVRSAVESCKNAGVNTKMITGDNVHTARAIAIECGILETPKDNSNIDEMIVEGVEFRNFSPEQRFGAVDKIRVMARSSPFDKLLMVQTLKQKGHVVAVTGDGTNDAPALKQADIGLSMGIQGTEVAKESSDIVILDDNFASVVAVLGWGRCVYNNIQTIIQFQLTVNVTALVINFIGAVSSGEVPLTAVQLLWVNLIMDTLGALALATERPTNNLLNHPPVGRSEPLITLVMWRNLLAQALYHVTVLLILQFKGRSIFGVGEVVKNTIIFNCFVLCQVFNEFNARKLEEKNVFNGLHKNKLFIGIIGITLVLQVLMIEFLNKSANTERLGWTQWAACIGIASLTWPIGWLVKCVPVSSLRSLLPRKQASAS</sequence>
<accession>A0A218XAS0</accession>
<evidence type="ECO:0000259" key="18">
    <source>
        <dbReference type="Pfam" id="PF00122"/>
    </source>
</evidence>
<evidence type="ECO:0000313" key="21">
    <source>
        <dbReference type="Proteomes" id="UP000197138"/>
    </source>
</evidence>
<dbReference type="PRINTS" id="PR00120">
    <property type="entry name" value="HATPASE"/>
</dbReference>
<comment type="similarity">
    <text evidence="2 17">Belongs to the cation transport ATPase (P-type) (TC 3.A.3) family. Type IIB subfamily.</text>
</comment>
<dbReference type="GO" id="GO:0005886">
    <property type="term" value="C:plasma membrane"/>
    <property type="evidence" value="ECO:0007669"/>
    <property type="project" value="TreeGrafter"/>
</dbReference>
<dbReference type="Pfam" id="PF00122">
    <property type="entry name" value="E1-E2_ATPase"/>
    <property type="match status" value="1"/>
</dbReference>
<comment type="subcellular location">
    <subcellularLocation>
        <location evidence="1 17">Membrane</location>
        <topology evidence="1 17">Multi-pass membrane protein</topology>
    </subcellularLocation>
</comment>
<keyword evidence="10" id="KW-0460">Magnesium</keyword>
<keyword evidence="11" id="KW-0112">Calmodulin-binding</keyword>
<comment type="function">
    <text evidence="17">Catalyzes the hydrolysis of ATP coupled with the transport of calcium.</text>
</comment>
<comment type="catalytic activity">
    <reaction evidence="16 17">
        <text>Ca(2+)(in) + ATP + H2O = Ca(2+)(out) + ADP + phosphate + H(+)</text>
        <dbReference type="Rhea" id="RHEA:18105"/>
        <dbReference type="ChEBI" id="CHEBI:15377"/>
        <dbReference type="ChEBI" id="CHEBI:15378"/>
        <dbReference type="ChEBI" id="CHEBI:29108"/>
        <dbReference type="ChEBI" id="CHEBI:30616"/>
        <dbReference type="ChEBI" id="CHEBI:43474"/>
        <dbReference type="ChEBI" id="CHEBI:456216"/>
        <dbReference type="EC" id="7.2.2.10"/>
    </reaction>
</comment>
<dbReference type="SFLD" id="SFLDG00002">
    <property type="entry name" value="C1.7:_P-type_atpase_like"/>
    <property type="match status" value="1"/>
</dbReference>
<feature type="transmembrane region" description="Helical" evidence="17">
    <location>
        <begin position="307"/>
        <end position="325"/>
    </location>
</feature>
<dbReference type="GO" id="GO:0005524">
    <property type="term" value="F:ATP binding"/>
    <property type="evidence" value="ECO:0007669"/>
    <property type="project" value="UniProtKB-KW"/>
</dbReference>
<dbReference type="PROSITE" id="PS00154">
    <property type="entry name" value="ATPASE_E1_E2"/>
    <property type="match status" value="1"/>
</dbReference>
<dbReference type="SUPFAM" id="SSF81665">
    <property type="entry name" value="Calcium ATPase, transmembrane domain M"/>
    <property type="match status" value="1"/>
</dbReference>
<dbReference type="InterPro" id="IPR008250">
    <property type="entry name" value="ATPase_P-typ_transduc_dom_A_sf"/>
</dbReference>
<dbReference type="PANTHER" id="PTHR24093">
    <property type="entry name" value="CATION TRANSPORTING ATPASE"/>
    <property type="match status" value="1"/>
</dbReference>
<dbReference type="InterPro" id="IPR006068">
    <property type="entry name" value="ATPase_P-typ_cation-transptr_C"/>
</dbReference>
<keyword evidence="7 17" id="KW-0547">Nucleotide-binding</keyword>
<dbReference type="Gene3D" id="2.70.150.10">
    <property type="entry name" value="Calcium-transporting ATPase, cytoplasmic transduction domain A"/>
    <property type="match status" value="1"/>
</dbReference>
<evidence type="ECO:0000256" key="15">
    <source>
        <dbReference type="ARBA" id="ARBA00023136"/>
    </source>
</evidence>
<feature type="transmembrane region" description="Helical" evidence="17">
    <location>
        <begin position="149"/>
        <end position="168"/>
    </location>
</feature>
<evidence type="ECO:0000256" key="8">
    <source>
        <dbReference type="ARBA" id="ARBA00022837"/>
    </source>
</evidence>
<evidence type="ECO:0000256" key="6">
    <source>
        <dbReference type="ARBA" id="ARBA00022723"/>
    </source>
</evidence>
<evidence type="ECO:0000256" key="14">
    <source>
        <dbReference type="ARBA" id="ARBA00023065"/>
    </source>
</evidence>
<evidence type="ECO:0000256" key="12">
    <source>
        <dbReference type="ARBA" id="ARBA00022967"/>
    </source>
</evidence>
<dbReference type="PANTHER" id="PTHR24093:SF509">
    <property type="entry name" value="CALCIUM-TRANSPORTING ATPASE"/>
    <property type="match status" value="1"/>
</dbReference>
<evidence type="ECO:0000256" key="5">
    <source>
        <dbReference type="ARBA" id="ARBA00022692"/>
    </source>
</evidence>
<dbReference type="Gene3D" id="1.20.1110.10">
    <property type="entry name" value="Calcium-transporting ATPase, transmembrane domain"/>
    <property type="match status" value="1"/>
</dbReference>
<protein>
    <recommendedName>
        <fullName evidence="17">Calcium-transporting ATPase</fullName>
        <ecNumber evidence="17">7.2.2.10</ecNumber>
    </recommendedName>
</protein>
<evidence type="ECO:0000256" key="13">
    <source>
        <dbReference type="ARBA" id="ARBA00022989"/>
    </source>
</evidence>
<evidence type="ECO:0000259" key="19">
    <source>
        <dbReference type="Pfam" id="PF00689"/>
    </source>
</evidence>
<dbReference type="GO" id="GO:0005388">
    <property type="term" value="F:P-type calcium transporter activity"/>
    <property type="evidence" value="ECO:0007669"/>
    <property type="project" value="UniProtKB-EC"/>
</dbReference>
<evidence type="ECO:0000256" key="7">
    <source>
        <dbReference type="ARBA" id="ARBA00022741"/>
    </source>
</evidence>
<dbReference type="SFLD" id="SFLDF00027">
    <property type="entry name" value="p-type_atpase"/>
    <property type="match status" value="1"/>
</dbReference>
<dbReference type="InterPro" id="IPR044492">
    <property type="entry name" value="P_typ_ATPase_HD_dom"/>
</dbReference>
<dbReference type="EC" id="7.2.2.10" evidence="17"/>
<dbReference type="SUPFAM" id="SSF81660">
    <property type="entry name" value="Metal cation-transporting ATPase, ATP-binding domain N"/>
    <property type="match status" value="1"/>
</dbReference>
<dbReference type="NCBIfam" id="TIGR01494">
    <property type="entry name" value="ATPase_P-type"/>
    <property type="match status" value="2"/>
</dbReference>
<dbReference type="AlphaFoldDB" id="A0A218XAS0"/>
<keyword evidence="14 17" id="KW-0406">Ion transport</keyword>
<keyword evidence="5 17" id="KW-0812">Transmembrane</keyword>
<dbReference type="Pfam" id="PF00689">
    <property type="entry name" value="Cation_ATPase_C"/>
    <property type="match status" value="1"/>
</dbReference>
<keyword evidence="3 17" id="KW-0813">Transport</keyword>
<dbReference type="InterPro" id="IPR059000">
    <property type="entry name" value="ATPase_P-type_domA"/>
</dbReference>
<comment type="caution">
    <text evidence="20">The sequence shown here is derived from an EMBL/GenBank/DDBJ whole genome shotgun (WGS) entry which is preliminary data.</text>
</comment>
<evidence type="ECO:0000256" key="2">
    <source>
        <dbReference type="ARBA" id="ARBA00006124"/>
    </source>
</evidence>
<dbReference type="EMBL" id="MTKT01002011">
    <property type="protein sequence ID" value="OWM82043.1"/>
    <property type="molecule type" value="Genomic_DNA"/>
</dbReference>
<keyword evidence="9 17" id="KW-0067">ATP-binding</keyword>
<evidence type="ECO:0000256" key="4">
    <source>
        <dbReference type="ARBA" id="ARBA00022568"/>
    </source>
</evidence>
<keyword evidence="6" id="KW-0479">Metal-binding</keyword>
<dbReference type="GO" id="GO:0005516">
    <property type="term" value="F:calmodulin binding"/>
    <property type="evidence" value="ECO:0007669"/>
    <property type="project" value="UniProtKB-KW"/>
</dbReference>
<keyword evidence="12" id="KW-1278">Translocase</keyword>
<dbReference type="Proteomes" id="UP000197138">
    <property type="component" value="Unassembled WGS sequence"/>
</dbReference>
<feature type="transmembrane region" description="Helical" evidence="17">
    <location>
        <begin position="941"/>
        <end position="961"/>
    </location>
</feature>
<dbReference type="FunFam" id="1.20.1110.10:FF:000039">
    <property type="entry name" value="Calcium-transporting ATPase"/>
    <property type="match status" value="1"/>
</dbReference>
<dbReference type="InterPro" id="IPR001757">
    <property type="entry name" value="P_typ_ATPase"/>
</dbReference>
<evidence type="ECO:0000256" key="3">
    <source>
        <dbReference type="ARBA" id="ARBA00022448"/>
    </source>
</evidence>
<dbReference type="GO" id="GO:0046872">
    <property type="term" value="F:metal ion binding"/>
    <property type="evidence" value="ECO:0007669"/>
    <property type="project" value="UniProtKB-KW"/>
</dbReference>
<evidence type="ECO:0000256" key="9">
    <source>
        <dbReference type="ARBA" id="ARBA00022840"/>
    </source>
</evidence>
<dbReference type="Pfam" id="PF13246">
    <property type="entry name" value="Cation_ATPase"/>
    <property type="match status" value="1"/>
</dbReference>
<feature type="transmembrane region" description="Helical" evidence="17">
    <location>
        <begin position="354"/>
        <end position="380"/>
    </location>
</feature>
<keyword evidence="13 17" id="KW-1133">Transmembrane helix</keyword>
<dbReference type="SUPFAM" id="SSF56784">
    <property type="entry name" value="HAD-like"/>
    <property type="match status" value="1"/>
</dbReference>
<feature type="transmembrane region" description="Helical" evidence="17">
    <location>
        <begin position="120"/>
        <end position="137"/>
    </location>
</feature>
<evidence type="ECO:0000256" key="17">
    <source>
        <dbReference type="RuleBase" id="RU361146"/>
    </source>
</evidence>
<evidence type="ECO:0000313" key="20">
    <source>
        <dbReference type="EMBL" id="OWM82043.1"/>
    </source>
</evidence>